<accession>A0A7W4JPN1</accession>
<comment type="caution">
    <text evidence="7">The sequence shown here is derived from an EMBL/GenBank/DDBJ whole genome shotgun (WGS) entry which is preliminary data.</text>
</comment>
<organism evidence="7 8">
    <name type="scientific">Gluconacetobacter azotocaptans</name>
    <dbReference type="NCBI Taxonomy" id="142834"/>
    <lineage>
        <taxon>Bacteria</taxon>
        <taxon>Pseudomonadati</taxon>
        <taxon>Pseudomonadota</taxon>
        <taxon>Alphaproteobacteria</taxon>
        <taxon>Acetobacterales</taxon>
        <taxon>Acetobacteraceae</taxon>
        <taxon>Gluconacetobacter</taxon>
    </lineage>
</organism>
<dbReference type="AlphaFoldDB" id="A0A7W4JPN1"/>
<name>A0A7W4JPN1_9PROT</name>
<feature type="domain" description="HTH tetR-type" evidence="6">
    <location>
        <begin position="28"/>
        <end position="88"/>
    </location>
</feature>
<evidence type="ECO:0000259" key="6">
    <source>
        <dbReference type="PROSITE" id="PS50977"/>
    </source>
</evidence>
<dbReference type="InterPro" id="IPR036271">
    <property type="entry name" value="Tet_transcr_reg_TetR-rel_C_sf"/>
</dbReference>
<dbReference type="InterPro" id="IPR009057">
    <property type="entry name" value="Homeodomain-like_sf"/>
</dbReference>
<dbReference type="InterPro" id="IPR011075">
    <property type="entry name" value="TetR_C"/>
</dbReference>
<evidence type="ECO:0000256" key="4">
    <source>
        <dbReference type="PROSITE-ProRule" id="PRU00335"/>
    </source>
</evidence>
<dbReference type="Pfam" id="PF16925">
    <property type="entry name" value="TetR_C_13"/>
    <property type="match status" value="1"/>
</dbReference>
<dbReference type="InterPro" id="IPR001647">
    <property type="entry name" value="HTH_TetR"/>
</dbReference>
<feature type="DNA-binding region" description="H-T-H motif" evidence="4">
    <location>
        <begin position="51"/>
        <end position="70"/>
    </location>
</feature>
<proteinExistence type="predicted"/>
<dbReference type="GO" id="GO:0003677">
    <property type="term" value="F:DNA binding"/>
    <property type="evidence" value="ECO:0007669"/>
    <property type="project" value="UniProtKB-UniRule"/>
</dbReference>
<feature type="region of interest" description="Disordered" evidence="5">
    <location>
        <begin position="1"/>
        <end position="28"/>
    </location>
</feature>
<dbReference type="RefSeq" id="WP_183117774.1">
    <property type="nucleotide sequence ID" value="NZ_JABEQF010000001.1"/>
</dbReference>
<protein>
    <submittedName>
        <fullName evidence="7">TetR family transcriptional regulator</fullName>
    </submittedName>
</protein>
<keyword evidence="2 4" id="KW-0238">DNA-binding</keyword>
<dbReference type="Gene3D" id="1.10.357.10">
    <property type="entry name" value="Tetracycline Repressor, domain 2"/>
    <property type="match status" value="1"/>
</dbReference>
<keyword evidence="3" id="KW-0804">Transcription</keyword>
<evidence type="ECO:0000313" key="8">
    <source>
        <dbReference type="Proteomes" id="UP000555756"/>
    </source>
</evidence>
<evidence type="ECO:0000256" key="3">
    <source>
        <dbReference type="ARBA" id="ARBA00023163"/>
    </source>
</evidence>
<dbReference type="EMBL" id="JABEQF010000001">
    <property type="protein sequence ID" value="MBB2188601.1"/>
    <property type="molecule type" value="Genomic_DNA"/>
</dbReference>
<sequence length="230" mass="25616">MSDDPPCLVAPPHSRRRGRPPRAPGDGDDVRDLLIRTGIALLTEKGYVATGLDEILRIARVPKGSFYHYFDSKESFGLRLIDGYAAYFDRRLERFLCDDARAPLDRLYAMIDDACAGMARHAYRRGCLVGNLGQEMGALPESFRQRLHDILLGWQDRTAHCLHLARDAGDIAPRSSCADLAAFFWIGWEGAVLRAKLERSPVPLRLFQRVFIAGLHVPAGVARTRSASGE</sequence>
<evidence type="ECO:0000256" key="2">
    <source>
        <dbReference type="ARBA" id="ARBA00023125"/>
    </source>
</evidence>
<dbReference type="PANTHER" id="PTHR47506:SF6">
    <property type="entry name" value="HTH-TYPE TRANSCRIPTIONAL REPRESSOR NEMR"/>
    <property type="match status" value="1"/>
</dbReference>
<evidence type="ECO:0000256" key="5">
    <source>
        <dbReference type="SAM" id="MobiDB-lite"/>
    </source>
</evidence>
<keyword evidence="8" id="KW-1185">Reference proteome</keyword>
<dbReference type="SUPFAM" id="SSF46689">
    <property type="entry name" value="Homeodomain-like"/>
    <property type="match status" value="1"/>
</dbReference>
<reference evidence="7 8" key="1">
    <citation type="submission" date="2020-04" db="EMBL/GenBank/DDBJ databases">
        <title>Description of novel Gluconacetobacter.</title>
        <authorList>
            <person name="Sombolestani A."/>
        </authorList>
    </citation>
    <scope>NUCLEOTIDE SEQUENCE [LARGE SCALE GENOMIC DNA]</scope>
    <source>
        <strain evidence="7 8">LMG 21311</strain>
    </source>
</reference>
<gene>
    <name evidence="7" type="ORF">HLH34_01310</name>
</gene>
<keyword evidence="1" id="KW-0805">Transcription regulation</keyword>
<dbReference type="PROSITE" id="PS50977">
    <property type="entry name" value="HTH_TETR_2"/>
    <property type="match status" value="1"/>
</dbReference>
<dbReference type="SUPFAM" id="SSF48498">
    <property type="entry name" value="Tetracyclin repressor-like, C-terminal domain"/>
    <property type="match status" value="1"/>
</dbReference>
<evidence type="ECO:0000313" key="7">
    <source>
        <dbReference type="EMBL" id="MBB2188601.1"/>
    </source>
</evidence>
<dbReference type="PANTHER" id="PTHR47506">
    <property type="entry name" value="TRANSCRIPTIONAL REGULATORY PROTEIN"/>
    <property type="match status" value="1"/>
</dbReference>
<dbReference type="Pfam" id="PF00440">
    <property type="entry name" value="TetR_N"/>
    <property type="match status" value="1"/>
</dbReference>
<evidence type="ECO:0000256" key="1">
    <source>
        <dbReference type="ARBA" id="ARBA00023015"/>
    </source>
</evidence>
<dbReference type="Proteomes" id="UP000555756">
    <property type="component" value="Unassembled WGS sequence"/>
</dbReference>